<accession>A0A842IAU0</accession>
<sequence length="422" mass="44908">MADYKVSGPEIKKFVKIMRREPVSFAYNPGDRPEDDYLGLHRLKPPQVLGKEAKEEGQGAKYAFGTGTVEGKLLTLTCERVLPGLAKKMKRCLKAQKVMLNVQILDADGTVLEADVEELPDDPELDDDTDIAQGAPAADPSNAPPPEAVAAENSDPAALKQRLAAIVPKVQALGGDLAERLRQACLVAGQQISSGSPEAAETLSKIENVLARQSASAPPAETAAEPASPEVPLARLKDAMLQLVQRIRVLPEGPARTKLGADSRTILGQINEGAVEAAITAMRRLTQELVLAEKPEAAPKADPMVVWRDAKETVDVSIGALQSALRGIDDPDLRRIADAGLNGVTDGLQTRLMAALFEYNAASGENRAKVAETLRGRAVDLRNMLETDPIIALCEDNPFGVKVAIRAPLIAALDKLEAIAGA</sequence>
<name>A0A842IAU0_9RHOB</name>
<comment type="caution">
    <text evidence="2">The sequence shown here is derived from an EMBL/GenBank/DDBJ whole genome shotgun (WGS) entry which is preliminary data.</text>
</comment>
<dbReference type="Proteomes" id="UP000555411">
    <property type="component" value="Unassembled WGS sequence"/>
</dbReference>
<feature type="compositionally biased region" description="Acidic residues" evidence="1">
    <location>
        <begin position="120"/>
        <end position="130"/>
    </location>
</feature>
<reference evidence="2 3" key="1">
    <citation type="journal article" date="2017" name="Int. J. Syst. Evol. Microbiol.">
        <title>Gemmobacter straminiformis sp. nov., isolated from an artificial fountain.</title>
        <authorList>
            <person name="Kang J.Y."/>
            <person name="Kim M.J."/>
            <person name="Chun J."/>
            <person name="Son K.P."/>
            <person name="Jahng K.Y."/>
        </authorList>
    </citation>
    <scope>NUCLEOTIDE SEQUENCE [LARGE SCALE GENOMIC DNA]</scope>
    <source>
        <strain evidence="2 3">CAM-8</strain>
    </source>
</reference>
<dbReference type="EMBL" id="JACLQD010000004">
    <property type="protein sequence ID" value="MBC2836523.1"/>
    <property type="molecule type" value="Genomic_DNA"/>
</dbReference>
<evidence type="ECO:0000313" key="2">
    <source>
        <dbReference type="EMBL" id="MBC2836523.1"/>
    </source>
</evidence>
<evidence type="ECO:0000256" key="1">
    <source>
        <dbReference type="SAM" id="MobiDB-lite"/>
    </source>
</evidence>
<protein>
    <submittedName>
        <fullName evidence="2">Uncharacterized protein</fullName>
    </submittedName>
</protein>
<dbReference type="RefSeq" id="WP_185798151.1">
    <property type="nucleotide sequence ID" value="NZ_JACLQD010000004.1"/>
</dbReference>
<keyword evidence="3" id="KW-1185">Reference proteome</keyword>
<proteinExistence type="predicted"/>
<gene>
    <name evidence="2" type="ORF">H7F16_13470</name>
</gene>
<feature type="region of interest" description="Disordered" evidence="1">
    <location>
        <begin position="120"/>
        <end position="155"/>
    </location>
</feature>
<organism evidence="2 3">
    <name type="scientific">Paragemmobacter straminiformis</name>
    <dbReference type="NCBI Taxonomy" id="2045119"/>
    <lineage>
        <taxon>Bacteria</taxon>
        <taxon>Pseudomonadati</taxon>
        <taxon>Pseudomonadota</taxon>
        <taxon>Alphaproteobacteria</taxon>
        <taxon>Rhodobacterales</taxon>
        <taxon>Paracoccaceae</taxon>
        <taxon>Paragemmobacter</taxon>
    </lineage>
</organism>
<evidence type="ECO:0000313" key="3">
    <source>
        <dbReference type="Proteomes" id="UP000555411"/>
    </source>
</evidence>
<dbReference type="AlphaFoldDB" id="A0A842IAU0"/>